<sequence length="65" mass="7409">MYASVRMSGTCIGHIMSASYSKWFNGRCMVYIKMIELMAMFVVRLARGWRSSEAASTIKLSSLEY</sequence>
<reference evidence="2" key="1">
    <citation type="submission" date="2014-09" db="EMBL/GenBank/DDBJ databases">
        <authorList>
            <person name="Mudge J."/>
            <person name="Ramaraj T."/>
            <person name="Lindquist I.E."/>
            <person name="Bharti A.K."/>
            <person name="Sundararajan A."/>
            <person name="Cameron C.T."/>
            <person name="Woodward J.E."/>
            <person name="May G.D."/>
            <person name="Brubaker C."/>
            <person name="Broadhvest J."/>
            <person name="Wilkins T.A."/>
        </authorList>
    </citation>
    <scope>NUCLEOTIDE SEQUENCE</scope>
    <source>
        <strain evidence="2">cv. AKA8401</strain>
    </source>
</reference>
<dbReference type="Proteomes" id="UP000032142">
    <property type="component" value="Unassembled WGS sequence"/>
</dbReference>
<keyword evidence="2" id="KW-1185">Reference proteome</keyword>
<evidence type="ECO:0000313" key="2">
    <source>
        <dbReference type="Proteomes" id="UP000032142"/>
    </source>
</evidence>
<accession>A0A0B0NH05</accession>
<name>A0A0B0NH05_GOSAR</name>
<dbReference type="EMBL" id="KN393654">
    <property type="protein sequence ID" value="KHG10331.1"/>
    <property type="molecule type" value="Genomic_DNA"/>
</dbReference>
<organism evidence="1 2">
    <name type="scientific">Gossypium arboreum</name>
    <name type="common">Tree cotton</name>
    <name type="synonym">Gossypium nanking</name>
    <dbReference type="NCBI Taxonomy" id="29729"/>
    <lineage>
        <taxon>Eukaryota</taxon>
        <taxon>Viridiplantae</taxon>
        <taxon>Streptophyta</taxon>
        <taxon>Embryophyta</taxon>
        <taxon>Tracheophyta</taxon>
        <taxon>Spermatophyta</taxon>
        <taxon>Magnoliopsida</taxon>
        <taxon>eudicotyledons</taxon>
        <taxon>Gunneridae</taxon>
        <taxon>Pentapetalae</taxon>
        <taxon>rosids</taxon>
        <taxon>malvids</taxon>
        <taxon>Malvales</taxon>
        <taxon>Malvaceae</taxon>
        <taxon>Malvoideae</taxon>
        <taxon>Gossypium</taxon>
    </lineage>
</organism>
<dbReference type="AlphaFoldDB" id="A0A0B0NH05"/>
<proteinExistence type="predicted"/>
<evidence type="ECO:0000313" key="1">
    <source>
        <dbReference type="EMBL" id="KHG10331.1"/>
    </source>
</evidence>
<protein>
    <submittedName>
        <fullName evidence="1">Uncharacterized protein</fullName>
    </submittedName>
</protein>
<gene>
    <name evidence="1" type="ORF">F383_11003</name>
</gene>